<organism evidence="2 3">
    <name type="scientific">Paenibacillus lacisoli</name>
    <dbReference type="NCBI Taxonomy" id="3064525"/>
    <lineage>
        <taxon>Bacteria</taxon>
        <taxon>Bacillati</taxon>
        <taxon>Bacillota</taxon>
        <taxon>Bacilli</taxon>
        <taxon>Bacillales</taxon>
        <taxon>Paenibacillaceae</taxon>
        <taxon>Paenibacillus</taxon>
    </lineage>
</organism>
<feature type="signal peptide" evidence="1">
    <location>
        <begin position="1"/>
        <end position="29"/>
    </location>
</feature>
<dbReference type="Pfam" id="PF07676">
    <property type="entry name" value="PD40"/>
    <property type="match status" value="1"/>
</dbReference>
<accession>A0ABT9CBW3</accession>
<comment type="caution">
    <text evidence="2">The sequence shown here is derived from an EMBL/GenBank/DDBJ whole genome shotgun (WGS) entry which is preliminary data.</text>
</comment>
<gene>
    <name evidence="2" type="ORF">Q5741_09975</name>
</gene>
<reference evidence="2 3" key="1">
    <citation type="submission" date="2023-07" db="EMBL/GenBank/DDBJ databases">
        <title>Paenibacillus sp. JX-17 nov. isolated from soil.</title>
        <authorList>
            <person name="Wan Y."/>
            <person name="Liu B."/>
        </authorList>
    </citation>
    <scope>NUCLEOTIDE SEQUENCE [LARGE SCALE GENOMIC DNA]</scope>
    <source>
        <strain evidence="2 3">JX-17</strain>
    </source>
</reference>
<evidence type="ECO:0000256" key="1">
    <source>
        <dbReference type="SAM" id="SignalP"/>
    </source>
</evidence>
<dbReference type="PROSITE" id="PS51257">
    <property type="entry name" value="PROKAR_LIPOPROTEIN"/>
    <property type="match status" value="1"/>
</dbReference>
<evidence type="ECO:0000313" key="2">
    <source>
        <dbReference type="EMBL" id="MDO7906750.1"/>
    </source>
</evidence>
<keyword evidence="1" id="KW-0732">Signal</keyword>
<dbReference type="InterPro" id="IPR011042">
    <property type="entry name" value="6-blade_b-propeller_TolB-like"/>
</dbReference>
<dbReference type="Proteomes" id="UP001240171">
    <property type="component" value="Unassembled WGS sequence"/>
</dbReference>
<dbReference type="SUPFAM" id="SSF82171">
    <property type="entry name" value="DPP6 N-terminal domain-like"/>
    <property type="match status" value="1"/>
</dbReference>
<feature type="chain" id="PRO_5047453518" evidence="1">
    <location>
        <begin position="30"/>
        <end position="383"/>
    </location>
</feature>
<keyword evidence="3" id="KW-1185">Reference proteome</keyword>
<dbReference type="Gene3D" id="2.120.10.30">
    <property type="entry name" value="TolB, C-terminal domain"/>
    <property type="match status" value="1"/>
</dbReference>
<sequence>MMKKNSTALKRVRATTVCGLLLLSATACAAGTPDGRKTTTVGDGVRLTVLGPSVSRSAAYQRIDQITKLDGQTGLNWLSNQAVITSTVKITSAAPEKGSTTAPVVTSDITSVLRLDTGSTSDWEPGSSVQWISPDQKHAFVTVFNKDKYDASGYMLDLGSGKSVEIALEPGIIKGDWASRDSFTLADGSGSLLSIRTEGTVTPIPAKAAESGILDLRQRDRSLYTLDGDGHLTLMPVNTPLQTTRLSQARVTDFDISRDNRYAAIIENMSPSGADTSQEVLRLIDLHKPDEGVVIARGTLVECPAWSPDGSKLAFSIYTAGSGGLNGTYFMDLSSSQVVPVNDLAPPVYPVRWSPSSDRLMLTVNSSRKDQDSTTTYIYTFSQ</sequence>
<name>A0ABT9CBW3_9BACL</name>
<protein>
    <submittedName>
        <fullName evidence="2">Uncharacterized protein</fullName>
    </submittedName>
</protein>
<evidence type="ECO:0000313" key="3">
    <source>
        <dbReference type="Proteomes" id="UP001240171"/>
    </source>
</evidence>
<proteinExistence type="predicted"/>
<dbReference type="EMBL" id="JAUQTB010000004">
    <property type="protein sequence ID" value="MDO7906750.1"/>
    <property type="molecule type" value="Genomic_DNA"/>
</dbReference>
<dbReference type="InterPro" id="IPR011659">
    <property type="entry name" value="WD40"/>
</dbReference>